<keyword evidence="1" id="KW-0698">rRNA processing</keyword>
<dbReference type="Pfam" id="PF00929">
    <property type="entry name" value="RNase_T"/>
    <property type="match status" value="1"/>
</dbReference>
<name>A0ABQ9E1F3_TEGGR</name>
<keyword evidence="2" id="KW-0540">Nuclease</keyword>
<dbReference type="Gene3D" id="3.30.420.10">
    <property type="entry name" value="Ribonuclease H-like superfamily/Ribonuclease H"/>
    <property type="match status" value="1"/>
</dbReference>
<keyword evidence="8" id="KW-1185">Reference proteome</keyword>
<dbReference type="InterPro" id="IPR036397">
    <property type="entry name" value="RNaseH_sf"/>
</dbReference>
<dbReference type="SUPFAM" id="SSF53098">
    <property type="entry name" value="Ribonuclease H-like"/>
    <property type="match status" value="1"/>
</dbReference>
<comment type="caution">
    <text evidence="7">The sequence shown here is derived from an EMBL/GenBank/DDBJ whole genome shotgun (WGS) entry which is preliminary data.</text>
</comment>
<dbReference type="EMBL" id="JARBDR010000921">
    <property type="protein sequence ID" value="KAJ8298955.1"/>
    <property type="molecule type" value="Genomic_DNA"/>
</dbReference>
<feature type="region of interest" description="Disordered" evidence="5">
    <location>
        <begin position="62"/>
        <end position="87"/>
    </location>
</feature>
<evidence type="ECO:0000256" key="2">
    <source>
        <dbReference type="ARBA" id="ARBA00022722"/>
    </source>
</evidence>
<evidence type="ECO:0000256" key="1">
    <source>
        <dbReference type="ARBA" id="ARBA00022552"/>
    </source>
</evidence>
<dbReference type="InterPro" id="IPR013520">
    <property type="entry name" value="Ribonucl_H"/>
</dbReference>
<evidence type="ECO:0000313" key="8">
    <source>
        <dbReference type="Proteomes" id="UP001217089"/>
    </source>
</evidence>
<accession>A0ABQ9E1F3</accession>
<evidence type="ECO:0000256" key="5">
    <source>
        <dbReference type="SAM" id="MobiDB-lite"/>
    </source>
</evidence>
<dbReference type="SMART" id="SM00479">
    <property type="entry name" value="EXOIII"/>
    <property type="match status" value="1"/>
</dbReference>
<dbReference type="Proteomes" id="UP001217089">
    <property type="component" value="Unassembled WGS sequence"/>
</dbReference>
<dbReference type="PANTHER" id="PTHR12801">
    <property type="entry name" value="RNA EXONUCLEASE REXO1 / RECO3 FAMILY MEMBER-RELATED"/>
    <property type="match status" value="1"/>
</dbReference>
<organism evidence="7 8">
    <name type="scientific">Tegillarca granosa</name>
    <name type="common">Malaysian cockle</name>
    <name type="synonym">Anadara granosa</name>
    <dbReference type="NCBI Taxonomy" id="220873"/>
    <lineage>
        <taxon>Eukaryota</taxon>
        <taxon>Metazoa</taxon>
        <taxon>Spiralia</taxon>
        <taxon>Lophotrochozoa</taxon>
        <taxon>Mollusca</taxon>
        <taxon>Bivalvia</taxon>
        <taxon>Autobranchia</taxon>
        <taxon>Pteriomorphia</taxon>
        <taxon>Arcoida</taxon>
        <taxon>Arcoidea</taxon>
        <taxon>Arcidae</taxon>
        <taxon>Tegillarca</taxon>
    </lineage>
</organism>
<sequence length="579" mass="65964">MKVATGSSIKFLRCQKYPQGTKRKTCQGEKMSSELFFIFEDGITTKDIKKFLKKQKAKLQTVKKQEGNTTKATRKRKSNDSLKLASPTKLKKSKIETQYEPEDSIINITSSDTSKCCYDFESDSGIDGKCNDCSEKSISRNISESSSKPLKTNKLDLNQLGVCKSKNCNGKKSTKRLDRLRRKQFKEKLQKYLSQSNIIADDTCKGLQNGDSCVDNAVFPFSRPRKGLYSCQNVASPDNCNYAKRDCSSSNSIITSGGTFINTETYHTQSCFGMPEGECEDRPTVLYSTVTEENNLNTTNLSETYCKCHSHFGQPPSDFVSLDCEFVGVGIRKTNALGKNKIISSISCFLHVGRCSIVDYNGSIIYDEYCRPDSPITDYRTKWSGIRRKHMKQALPFDIVQKKIISLIKVKLNVVKPIKTNPLFVDHESKAIHCRMPSWSYSGIPVVMCIRNDKYEHPPCMIRDTSTYIPLRQKAGLDIQQKEHCSIEDSQAAMRLYKLVQFPWEQDIADKHNYAKSDAEKIQDDFPSTNIQEIKQTDKIKDVCHKVDCYKDLQSFQSQEYVVSNSYLEDEFWPCDLFE</sequence>
<dbReference type="InterPro" id="IPR012337">
    <property type="entry name" value="RNaseH-like_sf"/>
</dbReference>
<protein>
    <recommendedName>
        <fullName evidence="6">Exonuclease domain-containing protein</fullName>
    </recommendedName>
</protein>
<evidence type="ECO:0000256" key="4">
    <source>
        <dbReference type="ARBA" id="ARBA00025599"/>
    </source>
</evidence>
<evidence type="ECO:0000259" key="6">
    <source>
        <dbReference type="SMART" id="SM00479"/>
    </source>
</evidence>
<gene>
    <name evidence="7" type="ORF">KUTeg_023015</name>
</gene>
<dbReference type="InterPro" id="IPR047021">
    <property type="entry name" value="REXO1/3/4-like"/>
</dbReference>
<evidence type="ECO:0000256" key="3">
    <source>
        <dbReference type="ARBA" id="ARBA00022801"/>
    </source>
</evidence>
<reference evidence="7 8" key="1">
    <citation type="submission" date="2022-12" db="EMBL/GenBank/DDBJ databases">
        <title>Chromosome-level genome of Tegillarca granosa.</title>
        <authorList>
            <person name="Kim J."/>
        </authorList>
    </citation>
    <scope>NUCLEOTIDE SEQUENCE [LARGE SCALE GENOMIC DNA]</scope>
    <source>
        <strain evidence="7">Teg-2019</strain>
        <tissue evidence="7">Adductor muscle</tissue>
    </source>
</reference>
<proteinExistence type="predicted"/>
<evidence type="ECO:0000313" key="7">
    <source>
        <dbReference type="EMBL" id="KAJ8298955.1"/>
    </source>
</evidence>
<feature type="domain" description="Exonuclease" evidence="6">
    <location>
        <begin position="318"/>
        <end position="506"/>
    </location>
</feature>
<dbReference type="PANTHER" id="PTHR12801:SF45">
    <property type="entry name" value="RNA EXONUCLEASE 4"/>
    <property type="match status" value="1"/>
</dbReference>
<keyword evidence="3" id="KW-0378">Hydrolase</keyword>
<comment type="function">
    <text evidence="4">Exoribonuclease involved in ribosome biosynthesis. Involved in the processing of ITS1, the internal transcribed spacer localized between the 18S and 5.8S rRNAs.</text>
</comment>